<accession>A0ABY7TY98</accession>
<dbReference type="Gene3D" id="3.40.50.300">
    <property type="entry name" value="P-loop containing nucleotide triphosphate hydrolases"/>
    <property type="match status" value="1"/>
</dbReference>
<proteinExistence type="predicted"/>
<protein>
    <submittedName>
        <fullName evidence="3">Terminase large subunit</fullName>
    </submittedName>
</protein>
<evidence type="ECO:0000259" key="1">
    <source>
        <dbReference type="Pfam" id="PF03354"/>
    </source>
</evidence>
<dbReference type="Pfam" id="PF20441">
    <property type="entry name" value="TerL_nuclease"/>
    <property type="match status" value="1"/>
</dbReference>
<dbReference type="InterPro" id="IPR005021">
    <property type="entry name" value="Terminase_largesu-like"/>
</dbReference>
<evidence type="ECO:0000259" key="2">
    <source>
        <dbReference type="Pfam" id="PF20441"/>
    </source>
</evidence>
<organism evidence="3 4">
    <name type="scientific">Novosphingobium humi</name>
    <dbReference type="NCBI Taxonomy" id="2282397"/>
    <lineage>
        <taxon>Bacteria</taxon>
        <taxon>Pseudomonadati</taxon>
        <taxon>Pseudomonadota</taxon>
        <taxon>Alphaproteobacteria</taxon>
        <taxon>Sphingomonadales</taxon>
        <taxon>Sphingomonadaceae</taxon>
        <taxon>Novosphingobium</taxon>
    </lineage>
</organism>
<dbReference type="InterPro" id="IPR027417">
    <property type="entry name" value="P-loop_NTPase"/>
</dbReference>
<feature type="domain" description="Terminase large subunit-like endonuclease" evidence="2">
    <location>
        <begin position="232"/>
        <end position="512"/>
    </location>
</feature>
<dbReference type="EMBL" id="CP117417">
    <property type="protein sequence ID" value="WCT77516.1"/>
    <property type="molecule type" value="Genomic_DNA"/>
</dbReference>
<evidence type="ECO:0000313" key="4">
    <source>
        <dbReference type="Proteomes" id="UP001218231"/>
    </source>
</evidence>
<dbReference type="PANTHER" id="PTHR41287">
    <property type="match status" value="1"/>
</dbReference>
<name>A0ABY7TY98_9SPHN</name>
<sequence length="529" mass="58154">MAADLFNLDPVQPGAKPWEQPGLTRGERVVAFIESLPVTKGFGAGQTVKLEDFQRDWILSIYQDGDDGLRQVRTGLLSVARGNGKTVLCAGLTLAHLCGPEAEQRGECYSAAATKEQASLIFAEMEATILATPWMAARLNVRTFNKVIEDHVTGSIYKALASDGKSVHGLASSFVVCDELAQWQSRELFDVLRTSLGKREQPLLLVIGTQSPRAENIMSELVDYSGRIDSGEIADDSFHGAVYAVPDDADPFDPANWPLANPALGKFRSARELGEEAMRAQRMPTFEPAFRNLYLNQRVDAEPKAINPAEWERCGQTFDPTSLAGRPCYGGLDLSSTRDLSALALYFPDDDGALVVHCWCPRDNMGEREETDRVPYRTWAKQGFIEATPGKAIDKHFIAARLAEVASQYDLRGLAFDRWGMADLKAILNREGISLPLVDWGQGFASMGPAVDAFETAMLSDKLRHAMHPILRWSAGNLVYEMDPAGLRKPSKNRSIDRIDPMVASIMAVGLSSRDEGPKVYQGAGIMWI</sequence>
<evidence type="ECO:0000313" key="3">
    <source>
        <dbReference type="EMBL" id="WCT77516.1"/>
    </source>
</evidence>
<gene>
    <name evidence="3" type="ORF">PQ457_00545</name>
</gene>
<dbReference type="RefSeq" id="WP_273617887.1">
    <property type="nucleotide sequence ID" value="NZ_CP117417.1"/>
</dbReference>
<dbReference type="Proteomes" id="UP001218231">
    <property type="component" value="Chromosome"/>
</dbReference>
<dbReference type="InterPro" id="IPR046462">
    <property type="entry name" value="TerL_nuclease"/>
</dbReference>
<keyword evidence="4" id="KW-1185">Reference proteome</keyword>
<dbReference type="Pfam" id="PF03354">
    <property type="entry name" value="TerL_ATPase"/>
    <property type="match status" value="1"/>
</dbReference>
<feature type="domain" description="Terminase large subunit-like ATPase" evidence="1">
    <location>
        <begin position="59"/>
        <end position="224"/>
    </location>
</feature>
<dbReference type="PANTHER" id="PTHR41287:SF1">
    <property type="entry name" value="PROTEIN YMFN"/>
    <property type="match status" value="1"/>
</dbReference>
<reference evidence="3 4" key="1">
    <citation type="submission" date="2023-02" db="EMBL/GenBank/DDBJ databases">
        <title>Genome sequence of Novosphingobium humi KACC 19094.</title>
        <authorList>
            <person name="Kim S."/>
            <person name="Heo J."/>
            <person name="Kwon S.-W."/>
        </authorList>
    </citation>
    <scope>NUCLEOTIDE SEQUENCE [LARGE SCALE GENOMIC DNA]</scope>
    <source>
        <strain evidence="3 4">KACC 19094</strain>
    </source>
</reference>
<dbReference type="InterPro" id="IPR046461">
    <property type="entry name" value="TerL_ATPase"/>
</dbReference>